<comment type="caution">
    <text evidence="1">The sequence shown here is derived from an EMBL/GenBank/DDBJ whole genome shotgun (WGS) entry which is preliminary data.</text>
</comment>
<dbReference type="AlphaFoldDB" id="A0A3S5CVD7"/>
<organism evidence="1 2">
    <name type="scientific">Protopolystoma xenopodis</name>
    <dbReference type="NCBI Taxonomy" id="117903"/>
    <lineage>
        <taxon>Eukaryota</taxon>
        <taxon>Metazoa</taxon>
        <taxon>Spiralia</taxon>
        <taxon>Lophotrochozoa</taxon>
        <taxon>Platyhelminthes</taxon>
        <taxon>Monogenea</taxon>
        <taxon>Polyopisthocotylea</taxon>
        <taxon>Polystomatidea</taxon>
        <taxon>Polystomatidae</taxon>
        <taxon>Protopolystoma</taxon>
    </lineage>
</organism>
<keyword evidence="2" id="KW-1185">Reference proteome</keyword>
<name>A0A3S5CVD7_9PLAT</name>
<gene>
    <name evidence="1" type="ORF">PXEA_LOCUS35721</name>
</gene>
<dbReference type="EMBL" id="CAAALY010273579">
    <property type="protein sequence ID" value="VEL42281.1"/>
    <property type="molecule type" value="Genomic_DNA"/>
</dbReference>
<evidence type="ECO:0000313" key="1">
    <source>
        <dbReference type="EMBL" id="VEL42281.1"/>
    </source>
</evidence>
<accession>A0A3S5CVD7</accession>
<proteinExistence type="predicted"/>
<dbReference type="Proteomes" id="UP000784294">
    <property type="component" value="Unassembled WGS sequence"/>
</dbReference>
<sequence>MDRKCLNDYLIMHKITFNDNFNNLIIYCILFLLKKADSGWLRQFVGSLQNGLRLPFALLRGDRRHDSNERIAEGGTSVLDNNVDPFHLKSASHNWLGHHRHNQGLKEGETKNEGLAVTGNKWNHSKAFITPKTHDSAISSESDGMFGDESYGGTHPLNAKERGIELVLGEKSDRLAAFMKTLHNPRGRSHSLYHCAGNVDQSLSLLRSPPFLGLITVSRIVRSVCYIPRSRNTLDPRHPICAT</sequence>
<evidence type="ECO:0000313" key="2">
    <source>
        <dbReference type="Proteomes" id="UP000784294"/>
    </source>
</evidence>
<reference evidence="1" key="1">
    <citation type="submission" date="2018-11" db="EMBL/GenBank/DDBJ databases">
        <authorList>
            <consortium name="Pathogen Informatics"/>
        </authorList>
    </citation>
    <scope>NUCLEOTIDE SEQUENCE</scope>
</reference>
<protein>
    <submittedName>
        <fullName evidence="1">Uncharacterized protein</fullName>
    </submittedName>
</protein>